<evidence type="ECO:0000313" key="2">
    <source>
        <dbReference type="EMBL" id="NDV75336.1"/>
    </source>
</evidence>
<feature type="region of interest" description="Disordered" evidence="1">
    <location>
        <begin position="324"/>
        <end position="348"/>
    </location>
</feature>
<dbReference type="RefSeq" id="WP_163125315.1">
    <property type="nucleotide sequence ID" value="NZ_JAAEAM010000030.1"/>
</dbReference>
<feature type="compositionally biased region" description="Low complexity" evidence="1">
    <location>
        <begin position="337"/>
        <end position="348"/>
    </location>
</feature>
<reference evidence="2" key="1">
    <citation type="submission" date="2019-11" db="EMBL/GenBank/DDBJ databases">
        <title>Burkholderia cenocepacia CF.</title>
        <authorList>
            <person name="Vianna E.F."/>
            <person name="Marques E.A."/>
            <person name="Albano R.M."/>
            <person name="Leao R.S."/>
        </authorList>
    </citation>
    <scope>NUCLEOTIDE SEQUENCE</scope>
    <source>
        <strain evidence="2">MS-2140</strain>
    </source>
</reference>
<dbReference type="AlphaFoldDB" id="A0A6B2MJS1"/>
<proteinExistence type="predicted"/>
<name>A0A6B2MJS1_9BURK</name>
<organism evidence="2">
    <name type="scientific">Burkholderia cenocepacia</name>
    <dbReference type="NCBI Taxonomy" id="95486"/>
    <lineage>
        <taxon>Bacteria</taxon>
        <taxon>Pseudomonadati</taxon>
        <taxon>Pseudomonadota</taxon>
        <taxon>Betaproteobacteria</taxon>
        <taxon>Burkholderiales</taxon>
        <taxon>Burkholderiaceae</taxon>
        <taxon>Burkholderia</taxon>
        <taxon>Burkholderia cepacia complex</taxon>
    </lineage>
</organism>
<accession>A0A6B2MJS1</accession>
<protein>
    <submittedName>
        <fullName evidence="2">Uncharacterized protein</fullName>
    </submittedName>
</protein>
<comment type="caution">
    <text evidence="2">The sequence shown here is derived from an EMBL/GenBank/DDBJ whole genome shotgun (WGS) entry which is preliminary data.</text>
</comment>
<evidence type="ECO:0000256" key="1">
    <source>
        <dbReference type="SAM" id="MobiDB-lite"/>
    </source>
</evidence>
<sequence>MVPAVFTDSWNVGLNQVLSRLSTLGIKPSLDRERGRQIALRDYLPTRVIVAKPEPVYANVFALQLPESMLLFDLRRSLTGAQVLDLRGRWAFVELGATRLVAFTLPPENAIPAIKVNRTPEFLWQHLKEQGGKRTQDLAKELAWRSLQVVCAQKGLRFCHDRKVFYFPERESGEWNQAIRHVDGRATSVQLTGERTKGWGERASRFLYQLAPVFRPQVDVDGSWNVVVKVYVRVTTLDGELFEGKEIGRRRKVVTRAWWNQQWLARLLGVVQGLETSPGQVTIGVGRRSVIMQTRPLSWECPVGLDVSALSGLSDIGQEIAQYRERLDDDDDEEGGDASPSSDGASAP</sequence>
<dbReference type="EMBL" id="JAAEAM010000030">
    <property type="protein sequence ID" value="NDV75336.1"/>
    <property type="molecule type" value="Genomic_DNA"/>
</dbReference>
<gene>
    <name evidence="2" type="ORF">GFJ35_25170</name>
</gene>